<feature type="domain" description="Glutamine amidotransferase" evidence="2">
    <location>
        <begin position="3"/>
        <end position="187"/>
    </location>
</feature>
<proteinExistence type="predicted"/>
<dbReference type="InterPro" id="IPR017926">
    <property type="entry name" value="GATASE"/>
</dbReference>
<keyword evidence="4" id="KW-1185">Reference proteome</keyword>
<protein>
    <submittedName>
        <fullName evidence="3">Glutamine amidotransferase</fullName>
    </submittedName>
</protein>
<dbReference type="InterPro" id="IPR006221">
    <property type="entry name" value="TrpG/PapA_dom"/>
</dbReference>
<dbReference type="PRINTS" id="PR00096">
    <property type="entry name" value="GATASE"/>
</dbReference>
<reference evidence="3" key="1">
    <citation type="submission" date="2021-05" db="EMBL/GenBank/DDBJ databases">
        <title>Molecular characterization for Shewanella algae harboring chromosomal blaOXA-55-like strains isolated from clinical and environment sample.</title>
        <authorList>
            <person name="Ohama Y."/>
            <person name="Aoki K."/>
            <person name="Harada S."/>
            <person name="Moriya K."/>
            <person name="Ishii Y."/>
            <person name="Tateda K."/>
        </authorList>
    </citation>
    <scope>NUCLEOTIDE SEQUENCE</scope>
    <source>
        <strain evidence="3">JCM 11563</strain>
    </source>
</reference>
<dbReference type="NCBIfam" id="TIGR00566">
    <property type="entry name" value="trpG_papA"/>
    <property type="match status" value="1"/>
</dbReference>
<evidence type="ECO:0000256" key="1">
    <source>
        <dbReference type="ARBA" id="ARBA00022962"/>
    </source>
</evidence>
<dbReference type="Pfam" id="PF00117">
    <property type="entry name" value="GATase"/>
    <property type="match status" value="1"/>
</dbReference>
<name>A0ABQ4P4F7_9GAMM</name>
<dbReference type="InterPro" id="IPR029062">
    <property type="entry name" value="Class_I_gatase-like"/>
</dbReference>
<dbReference type="PROSITE" id="PS51273">
    <property type="entry name" value="GATASE_TYPE_1"/>
    <property type="match status" value="1"/>
</dbReference>
<dbReference type="SUPFAM" id="SSF52317">
    <property type="entry name" value="Class I glutamine amidotransferase-like"/>
    <property type="match status" value="1"/>
</dbReference>
<dbReference type="CDD" id="cd01743">
    <property type="entry name" value="GATase1_Anthranilate_Synthase"/>
    <property type="match status" value="1"/>
</dbReference>
<evidence type="ECO:0000313" key="4">
    <source>
        <dbReference type="Proteomes" id="UP000887104"/>
    </source>
</evidence>
<gene>
    <name evidence="3" type="primary">pabA</name>
    <name evidence="3" type="ORF">TUM4438_08900</name>
</gene>
<dbReference type="PANTHER" id="PTHR43418:SF4">
    <property type="entry name" value="MULTIFUNCTIONAL TRYPTOPHAN BIOSYNTHESIS PROTEIN"/>
    <property type="match status" value="1"/>
</dbReference>
<accession>A0ABQ4P4F7</accession>
<organism evidence="3 4">
    <name type="scientific">Shewanella sairae</name>
    <dbReference type="NCBI Taxonomy" id="190310"/>
    <lineage>
        <taxon>Bacteria</taxon>
        <taxon>Pseudomonadati</taxon>
        <taxon>Pseudomonadota</taxon>
        <taxon>Gammaproteobacteria</taxon>
        <taxon>Alteromonadales</taxon>
        <taxon>Shewanellaceae</taxon>
        <taxon>Shewanella</taxon>
    </lineage>
</organism>
<dbReference type="PRINTS" id="PR00097">
    <property type="entry name" value="ANTSNTHASEII"/>
</dbReference>
<dbReference type="Proteomes" id="UP000887104">
    <property type="component" value="Unassembled WGS sequence"/>
</dbReference>
<keyword evidence="1 3" id="KW-0315">Glutamine amidotransferase</keyword>
<dbReference type="Gene3D" id="3.40.50.880">
    <property type="match status" value="1"/>
</dbReference>
<sequence length="190" mass="21025">MILMIDNYDSFTFNLVQYFQQLGQDIMVKRNDEITINEIESLAPSHIVISPGPCTPNEAGLSLSIIKHFAGELPILGVCLGHQAIAQVFGANVIRAKRVMHGKTSAIIHNNSGLFSGLANPLTVTRYHSLLVDKVPEGFVLDAWFDDELHGREIMAMSMPAKKIYGVQFHPESILTQQGHDLLANFIKIS</sequence>
<comment type="caution">
    <text evidence="3">The sequence shown here is derived from an EMBL/GenBank/DDBJ whole genome shotgun (WGS) entry which is preliminary data.</text>
</comment>
<dbReference type="RefSeq" id="WP_220779912.1">
    <property type="nucleotide sequence ID" value="NZ_BPEY01000010.1"/>
</dbReference>
<dbReference type="PANTHER" id="PTHR43418">
    <property type="entry name" value="MULTIFUNCTIONAL TRYPTOPHAN BIOSYNTHESIS PROTEIN-RELATED"/>
    <property type="match status" value="1"/>
</dbReference>
<dbReference type="EMBL" id="BPEY01000010">
    <property type="protein sequence ID" value="GIU42402.1"/>
    <property type="molecule type" value="Genomic_DNA"/>
</dbReference>
<dbReference type="InterPro" id="IPR050472">
    <property type="entry name" value="Anth_synth/Amidotransfase"/>
</dbReference>
<evidence type="ECO:0000313" key="3">
    <source>
        <dbReference type="EMBL" id="GIU42402.1"/>
    </source>
</evidence>
<evidence type="ECO:0000259" key="2">
    <source>
        <dbReference type="Pfam" id="PF00117"/>
    </source>
</evidence>
<dbReference type="PRINTS" id="PR00099">
    <property type="entry name" value="CPSGATASE"/>
</dbReference>